<dbReference type="InterPro" id="IPR018973">
    <property type="entry name" value="MZB"/>
</dbReference>
<evidence type="ECO:0000313" key="3">
    <source>
        <dbReference type="Proteomes" id="UP001219957"/>
    </source>
</evidence>
<dbReference type="Pfam" id="PF09369">
    <property type="entry name" value="MZB"/>
    <property type="match status" value="1"/>
</dbReference>
<name>A0ABY8B351_9BACL</name>
<organism evidence="2 3">
    <name type="scientific">Exiguobacterium profundum</name>
    <dbReference type="NCBI Taxonomy" id="307643"/>
    <lineage>
        <taxon>Bacteria</taxon>
        <taxon>Bacillati</taxon>
        <taxon>Bacillota</taxon>
        <taxon>Bacilli</taxon>
        <taxon>Bacillales</taxon>
        <taxon>Bacillales Family XII. Incertae Sedis</taxon>
        <taxon>Exiguobacterium</taxon>
    </lineage>
</organism>
<keyword evidence="3" id="KW-1185">Reference proteome</keyword>
<accession>A0ABY8B351</accession>
<evidence type="ECO:0000259" key="1">
    <source>
        <dbReference type="Pfam" id="PF09369"/>
    </source>
</evidence>
<dbReference type="RefSeq" id="WP_275060102.1">
    <property type="nucleotide sequence ID" value="NZ_CP109617.1"/>
</dbReference>
<gene>
    <name evidence="2" type="ORF">OE059_13150</name>
</gene>
<protein>
    <submittedName>
        <fullName evidence="2">DUF1998 domain-containing protein</fullName>
    </submittedName>
</protein>
<feature type="domain" description="MrfA-like Zn-binding" evidence="1">
    <location>
        <begin position="458"/>
        <end position="551"/>
    </location>
</feature>
<sequence>MTAGDSKHSYQRGSIRAAQLVHHFGPGAIVDLPDGSFITNAVDQWKFKYGQIREEDHDAVMSAFNQKPIRLLNSNPEAIRTKVSRFPIWRFCPNCGSMTDQPRRTFCTNPKCEPLGVKYAPMRFVTVCRKGHISDFPWVKWAHQEHNVCDKPRLRLITDKGTLSSSYKTMRIICTNCEAPPVSLARIKEKGELERVTGKKCAGTKPWILHHQVETCDAEMTVALRGETKLHIPNVQSVITLPLKTASPEAIYQEIDKKYELFKNTWPNFPPDQKTFMLKGLLSDGDWTENDIQKGIRYLDSNRQLEDLTFGSIKQRELSAWKHTKTAPLQEQDCQAERVPVPEEWTDYISHITRVDLMREVRALTSFNRLKYADSFVERQAGEGVSIFKNHTNWYPGIEIFGEGIFIELNPEMIEEWESRASVKRIFEGQLARFQQKRIKRGQVEIELYPRHILLHTFAHALIRAFAETSGYSSTSLRERLYFENGAASVLIHTAEGDSESSLGGLIELAKPEKMSLMLKRAIELTEYCSSDPTCLEGGQDRKAAACHCCLFLSETSCEWNNELLDRRALHPKLSDDHLAFFNL</sequence>
<proteinExistence type="predicted"/>
<reference evidence="2 3" key="1">
    <citation type="submission" date="2022-10" db="EMBL/GenBank/DDBJ databases">
        <title>Complete genome sequence of Exiguobacterium profundum TSS-3 isolated from an extremely saline-alkaline spring located in Ixtapa, Chiapas-Mexico.</title>
        <authorList>
            <person name="Rincon-Rosales R."/>
            <person name="Rogel M.A."/>
            <person name="Rincon-Molina C.I."/>
            <person name="Guerrero G."/>
            <person name="Manzano-Gomez L.A."/>
            <person name="Lopez-Lopez A."/>
            <person name="Rincon Molina F.A."/>
            <person name="Martinez-Romero E."/>
        </authorList>
    </citation>
    <scope>NUCLEOTIDE SEQUENCE [LARGE SCALE GENOMIC DNA]</scope>
    <source>
        <strain evidence="2 3">TSS-3</strain>
    </source>
</reference>
<dbReference type="EMBL" id="CP109617">
    <property type="protein sequence ID" value="WED54959.1"/>
    <property type="molecule type" value="Genomic_DNA"/>
</dbReference>
<dbReference type="Proteomes" id="UP001219957">
    <property type="component" value="Chromosome"/>
</dbReference>
<dbReference type="NCBIfam" id="NF038324">
    <property type="entry name" value="DrmB_fam"/>
    <property type="match status" value="1"/>
</dbReference>
<dbReference type="InterPro" id="IPR047721">
    <property type="entry name" value="DrmB"/>
</dbReference>
<evidence type="ECO:0000313" key="2">
    <source>
        <dbReference type="EMBL" id="WED54959.1"/>
    </source>
</evidence>